<comment type="caution">
    <text evidence="1">The sequence shown here is derived from an EMBL/GenBank/DDBJ whole genome shotgun (WGS) entry which is preliminary data.</text>
</comment>
<dbReference type="AlphaFoldDB" id="A0AAD4VGI1"/>
<keyword evidence="2" id="KW-1185">Reference proteome</keyword>
<dbReference type="PANTHER" id="PTHR33116:SF86">
    <property type="entry name" value="REVERSE TRANSCRIPTASE DOMAIN-CONTAINING PROTEIN"/>
    <property type="match status" value="1"/>
</dbReference>
<sequence>MIMDCISTVSYSVQVNGEATGLSALLTNGLRLKRIKGVSVAQGAPILSHLFFADDSILFCNAHLSDVSNLLQILRVYEQASGQIINFDKSAACFNPETDPITKQLISDMHGVRIVASHERYLGLPTLTQQNKNKMFNHVRDMLWQKLSTWNSKLLSAVGKEVLIKAVGQALPTYTMGVFRLPQNLCHEPYAMLARYWWGRAGGRGIHWTGWQKLCKPKCLGGIGFENFEAFNKAMVAHSGTPYLSSGENAKGSLFSEWRFYASNCRVFTLYDLEGYYVG</sequence>
<proteinExistence type="predicted"/>
<name>A0AAD4VGI1_PRUDU</name>
<evidence type="ECO:0000313" key="1">
    <source>
        <dbReference type="EMBL" id="KAI5323914.1"/>
    </source>
</evidence>
<organism evidence="1 2">
    <name type="scientific">Prunus dulcis</name>
    <name type="common">Almond</name>
    <name type="synonym">Amygdalus dulcis</name>
    <dbReference type="NCBI Taxonomy" id="3755"/>
    <lineage>
        <taxon>Eukaryota</taxon>
        <taxon>Viridiplantae</taxon>
        <taxon>Streptophyta</taxon>
        <taxon>Embryophyta</taxon>
        <taxon>Tracheophyta</taxon>
        <taxon>Spermatophyta</taxon>
        <taxon>Magnoliopsida</taxon>
        <taxon>eudicotyledons</taxon>
        <taxon>Gunneridae</taxon>
        <taxon>Pentapetalae</taxon>
        <taxon>rosids</taxon>
        <taxon>fabids</taxon>
        <taxon>Rosales</taxon>
        <taxon>Rosaceae</taxon>
        <taxon>Amygdaloideae</taxon>
        <taxon>Amygdaleae</taxon>
        <taxon>Prunus</taxon>
    </lineage>
</organism>
<protein>
    <submittedName>
        <fullName evidence="1">Uncharacterized protein</fullName>
    </submittedName>
</protein>
<gene>
    <name evidence="1" type="ORF">L3X38_032987</name>
</gene>
<accession>A0AAD4VGI1</accession>
<evidence type="ECO:0000313" key="2">
    <source>
        <dbReference type="Proteomes" id="UP001054821"/>
    </source>
</evidence>
<dbReference type="EMBL" id="JAJFAZ020000006">
    <property type="protein sequence ID" value="KAI5323914.1"/>
    <property type="molecule type" value="Genomic_DNA"/>
</dbReference>
<dbReference type="PANTHER" id="PTHR33116">
    <property type="entry name" value="REVERSE TRANSCRIPTASE ZINC-BINDING DOMAIN-CONTAINING PROTEIN-RELATED-RELATED"/>
    <property type="match status" value="1"/>
</dbReference>
<reference evidence="1 2" key="1">
    <citation type="journal article" date="2022" name="G3 (Bethesda)">
        <title>Whole-genome sequence and methylome profiling of the almond [Prunus dulcis (Mill.) D.A. Webb] cultivar 'Nonpareil'.</title>
        <authorList>
            <person name="D'Amico-Willman K.M."/>
            <person name="Ouma W.Z."/>
            <person name="Meulia T."/>
            <person name="Sideli G.M."/>
            <person name="Gradziel T.M."/>
            <person name="Fresnedo-Ramirez J."/>
        </authorList>
    </citation>
    <scope>NUCLEOTIDE SEQUENCE [LARGE SCALE GENOMIC DNA]</scope>
    <source>
        <strain evidence="1">Clone GOH B32 T37-40</strain>
    </source>
</reference>
<dbReference type="Proteomes" id="UP001054821">
    <property type="component" value="Chromosome 6"/>
</dbReference>